<dbReference type="EMBL" id="JAGMUV010000041">
    <property type="protein sequence ID" value="KAH7111379.1"/>
    <property type="molecule type" value="Genomic_DNA"/>
</dbReference>
<keyword evidence="3" id="KW-1185">Reference proteome</keyword>
<gene>
    <name evidence="2" type="ORF">EDB81DRAFT_362900</name>
</gene>
<organism evidence="2 3">
    <name type="scientific">Dactylonectria macrodidyma</name>
    <dbReference type="NCBI Taxonomy" id="307937"/>
    <lineage>
        <taxon>Eukaryota</taxon>
        <taxon>Fungi</taxon>
        <taxon>Dikarya</taxon>
        <taxon>Ascomycota</taxon>
        <taxon>Pezizomycotina</taxon>
        <taxon>Sordariomycetes</taxon>
        <taxon>Hypocreomycetidae</taxon>
        <taxon>Hypocreales</taxon>
        <taxon>Nectriaceae</taxon>
        <taxon>Dactylonectria</taxon>
    </lineage>
</organism>
<accession>A0A9P9I9F1</accession>
<reference evidence="2" key="1">
    <citation type="journal article" date="2021" name="Nat. Commun.">
        <title>Genetic determinants of endophytism in the Arabidopsis root mycobiome.</title>
        <authorList>
            <person name="Mesny F."/>
            <person name="Miyauchi S."/>
            <person name="Thiergart T."/>
            <person name="Pickel B."/>
            <person name="Atanasova L."/>
            <person name="Karlsson M."/>
            <person name="Huettel B."/>
            <person name="Barry K.W."/>
            <person name="Haridas S."/>
            <person name="Chen C."/>
            <person name="Bauer D."/>
            <person name="Andreopoulos W."/>
            <person name="Pangilinan J."/>
            <person name="LaButti K."/>
            <person name="Riley R."/>
            <person name="Lipzen A."/>
            <person name="Clum A."/>
            <person name="Drula E."/>
            <person name="Henrissat B."/>
            <person name="Kohler A."/>
            <person name="Grigoriev I.V."/>
            <person name="Martin F.M."/>
            <person name="Hacquard S."/>
        </authorList>
    </citation>
    <scope>NUCLEOTIDE SEQUENCE</scope>
    <source>
        <strain evidence="2">MPI-CAGE-AT-0147</strain>
    </source>
</reference>
<feature type="transmembrane region" description="Helical" evidence="1">
    <location>
        <begin position="6"/>
        <end position="34"/>
    </location>
</feature>
<evidence type="ECO:0000313" key="3">
    <source>
        <dbReference type="Proteomes" id="UP000738349"/>
    </source>
</evidence>
<evidence type="ECO:0000256" key="1">
    <source>
        <dbReference type="SAM" id="Phobius"/>
    </source>
</evidence>
<keyword evidence="1" id="KW-0812">Transmembrane</keyword>
<feature type="transmembrane region" description="Helical" evidence="1">
    <location>
        <begin position="117"/>
        <end position="143"/>
    </location>
</feature>
<sequence>MTRSQFAATITAFAFSTMSNFFVIMTIYALYVLLPHELPGSSFLSTQSLRLRFRGSFLTVAIVQLLVAIGAETAFAVLSFVDQRDWAIYLLCSIVLSSMLRECVWTGSSWNPGQRSFFPYHLVSILVLAGPSFIVGTIVTGYHPVTGRIIASSSIVCYQLWMVWEWARIVADALQEKKRPLFHLMVHILTFGASTPGTQLESRVDVLLVASNALALNSLVVCAYPVVERWLRYIKGSGHRLDEASMANLFTILPL</sequence>
<feature type="transmembrane region" description="Helical" evidence="1">
    <location>
        <begin position="86"/>
        <end position="105"/>
    </location>
</feature>
<proteinExistence type="predicted"/>
<dbReference type="OrthoDB" id="10474710at2759"/>
<keyword evidence="1" id="KW-1133">Transmembrane helix</keyword>
<name>A0A9P9I9F1_9HYPO</name>
<protein>
    <submittedName>
        <fullName evidence="2">Uncharacterized protein</fullName>
    </submittedName>
</protein>
<dbReference type="AlphaFoldDB" id="A0A9P9I9F1"/>
<dbReference type="Proteomes" id="UP000738349">
    <property type="component" value="Unassembled WGS sequence"/>
</dbReference>
<comment type="caution">
    <text evidence="2">The sequence shown here is derived from an EMBL/GenBank/DDBJ whole genome shotgun (WGS) entry which is preliminary data.</text>
</comment>
<evidence type="ECO:0000313" key="2">
    <source>
        <dbReference type="EMBL" id="KAH7111379.1"/>
    </source>
</evidence>
<keyword evidence="1" id="KW-0472">Membrane</keyword>
<feature type="transmembrane region" description="Helical" evidence="1">
    <location>
        <begin position="55"/>
        <end position="80"/>
    </location>
</feature>